<protein>
    <recommendedName>
        <fullName evidence="5">Prepilin-type N-terminal cleavage/methylation domain-containing protein</fullName>
    </recommendedName>
</protein>
<dbReference type="Pfam" id="PF07963">
    <property type="entry name" value="N_methyl"/>
    <property type="match status" value="1"/>
</dbReference>
<dbReference type="NCBIfam" id="TIGR02532">
    <property type="entry name" value="IV_pilin_GFxxxE"/>
    <property type="match status" value="1"/>
</dbReference>
<evidence type="ECO:0008006" key="5">
    <source>
        <dbReference type="Google" id="ProtNLM"/>
    </source>
</evidence>
<reference evidence="3 4" key="1">
    <citation type="submission" date="2024-02" db="EMBL/GenBank/DDBJ databases">
        <title>Microbulbifer aestuariivivens NBRC 112533.</title>
        <authorList>
            <person name="Ichikawa N."/>
            <person name="Katano-Makiyama Y."/>
            <person name="Hidaka K."/>
        </authorList>
    </citation>
    <scope>NUCLEOTIDE SEQUENCE [LARGE SCALE GENOMIC DNA]</scope>
    <source>
        <strain evidence="3 4">NBRC 112533</strain>
    </source>
</reference>
<dbReference type="PROSITE" id="PS00409">
    <property type="entry name" value="PROKAR_NTER_METHYL"/>
    <property type="match status" value="1"/>
</dbReference>
<name>A0ABP9WPJ9_9GAMM</name>
<dbReference type="PANTHER" id="PTHR30093">
    <property type="entry name" value="GENERAL SECRETION PATHWAY PROTEIN G"/>
    <property type="match status" value="1"/>
</dbReference>
<dbReference type="InterPro" id="IPR012902">
    <property type="entry name" value="N_methyl_site"/>
</dbReference>
<evidence type="ECO:0000313" key="3">
    <source>
        <dbReference type="EMBL" id="GAA5525059.1"/>
    </source>
</evidence>
<feature type="region of interest" description="Disordered" evidence="1">
    <location>
        <begin position="112"/>
        <end position="141"/>
    </location>
</feature>
<feature type="compositionally biased region" description="Polar residues" evidence="1">
    <location>
        <begin position="114"/>
        <end position="130"/>
    </location>
</feature>
<feature type="region of interest" description="Disordered" evidence="1">
    <location>
        <begin position="64"/>
        <end position="94"/>
    </location>
</feature>
<accession>A0ABP9WPJ9</accession>
<keyword evidence="2" id="KW-0472">Membrane</keyword>
<gene>
    <name evidence="3" type="ORF">Maes01_01619</name>
</gene>
<dbReference type="Proteomes" id="UP001408594">
    <property type="component" value="Unassembled WGS sequence"/>
</dbReference>
<dbReference type="RefSeq" id="WP_345550434.1">
    <property type="nucleotide sequence ID" value="NZ_BAABRT010000011.1"/>
</dbReference>
<dbReference type="EMBL" id="BAABRT010000011">
    <property type="protein sequence ID" value="GAA5525059.1"/>
    <property type="molecule type" value="Genomic_DNA"/>
</dbReference>
<dbReference type="Pfam" id="PF16732">
    <property type="entry name" value="ComP_DUS"/>
    <property type="match status" value="1"/>
</dbReference>
<feature type="transmembrane region" description="Helical" evidence="2">
    <location>
        <begin position="7"/>
        <end position="28"/>
    </location>
</feature>
<proteinExistence type="predicted"/>
<dbReference type="Gene3D" id="3.30.700.10">
    <property type="entry name" value="Glycoprotein, Type 4 Pilin"/>
    <property type="match status" value="1"/>
</dbReference>
<dbReference type="SUPFAM" id="SSF54523">
    <property type="entry name" value="Pili subunits"/>
    <property type="match status" value="1"/>
</dbReference>
<organism evidence="3 4">
    <name type="scientific">Microbulbifer aestuariivivens</name>
    <dbReference type="NCBI Taxonomy" id="1908308"/>
    <lineage>
        <taxon>Bacteria</taxon>
        <taxon>Pseudomonadati</taxon>
        <taxon>Pseudomonadota</taxon>
        <taxon>Gammaproteobacteria</taxon>
        <taxon>Cellvibrionales</taxon>
        <taxon>Microbulbiferaceae</taxon>
        <taxon>Microbulbifer</taxon>
    </lineage>
</organism>
<dbReference type="PANTHER" id="PTHR30093:SF47">
    <property type="entry name" value="TYPE IV PILUS NON-CORE MINOR PILIN PILE"/>
    <property type="match status" value="1"/>
</dbReference>
<evidence type="ECO:0000313" key="4">
    <source>
        <dbReference type="Proteomes" id="UP001408594"/>
    </source>
</evidence>
<sequence>MIKKQRGFTLIELMIVVAIIAILAAVALPNYQKYVKSSKRADAQGALMGLAQAMERHYTQRGSYFGAAKDGDDDGAPGIFPSQSPLDGNNKSYDLTMDVSDAGDTYELFATPINGGTQENDGQLRLSSSGERGWDRDNDGEYADNELCWSNSCN</sequence>
<feature type="compositionally biased region" description="Polar residues" evidence="1">
    <location>
        <begin position="81"/>
        <end position="93"/>
    </location>
</feature>
<dbReference type="InterPro" id="IPR031982">
    <property type="entry name" value="PilE-like"/>
</dbReference>
<evidence type="ECO:0000256" key="2">
    <source>
        <dbReference type="SAM" id="Phobius"/>
    </source>
</evidence>
<keyword evidence="4" id="KW-1185">Reference proteome</keyword>
<keyword evidence="2" id="KW-1133">Transmembrane helix</keyword>
<keyword evidence="2" id="KW-0812">Transmembrane</keyword>
<dbReference type="InterPro" id="IPR045584">
    <property type="entry name" value="Pilin-like"/>
</dbReference>
<evidence type="ECO:0000256" key="1">
    <source>
        <dbReference type="SAM" id="MobiDB-lite"/>
    </source>
</evidence>
<comment type="caution">
    <text evidence="3">The sequence shown here is derived from an EMBL/GenBank/DDBJ whole genome shotgun (WGS) entry which is preliminary data.</text>
</comment>